<dbReference type="AlphaFoldDB" id="K0IJL4"/>
<gene>
    <name evidence="1" type="ordered locus">Ngar_c33100</name>
</gene>
<dbReference type="InParanoid" id="K0IJL4"/>
<name>K0IJL4_NITGG</name>
<protein>
    <submittedName>
        <fullName evidence="1">Uncharacterized protein</fullName>
    </submittedName>
</protein>
<dbReference type="KEGG" id="nga:Ngar_c33100"/>
<evidence type="ECO:0000313" key="2">
    <source>
        <dbReference type="Proteomes" id="UP000008037"/>
    </source>
</evidence>
<reference evidence="1 2" key="1">
    <citation type="journal article" date="2012" name="Environ. Microbiol.">
        <title>The genome of the ammonia-oxidizing Candidatus Nitrososphaera gargensis: insights into metabolic versatility and environmental adaptations.</title>
        <authorList>
            <person name="Spang A."/>
            <person name="Poehlein A."/>
            <person name="Offre P."/>
            <person name="Zumbragel S."/>
            <person name="Haider S."/>
            <person name="Rychlik N."/>
            <person name="Nowka B."/>
            <person name="Schmeisser C."/>
            <person name="Lebedeva E.V."/>
            <person name="Rattei T."/>
            <person name="Bohm C."/>
            <person name="Schmid M."/>
            <person name="Galushko A."/>
            <person name="Hatzenpichler R."/>
            <person name="Weinmaier T."/>
            <person name="Daniel R."/>
            <person name="Schleper C."/>
            <person name="Spieck E."/>
            <person name="Streit W."/>
            <person name="Wagner M."/>
        </authorList>
    </citation>
    <scope>NUCLEOTIDE SEQUENCE [LARGE SCALE GENOMIC DNA]</scope>
    <source>
        <strain evidence="2">Ga9.2</strain>
    </source>
</reference>
<sequence>MTQALWESRQQVAACACSVCNHQNTRTCIEERCNCCSVEHAFLLTNPAYEEAVL</sequence>
<dbReference type="HOGENOM" id="CLU_3039186_0_0_2"/>
<dbReference type="EMBL" id="CP002408">
    <property type="protein sequence ID" value="AFU60225.1"/>
    <property type="molecule type" value="Genomic_DNA"/>
</dbReference>
<dbReference type="RefSeq" id="WP_015020758.1">
    <property type="nucleotide sequence ID" value="NC_018719.1"/>
</dbReference>
<dbReference type="BioCyc" id="CNIT1237085:G1324-3310-MONOMER"/>
<accession>K0IJL4</accession>
<dbReference type="GeneID" id="58787813"/>
<evidence type="ECO:0000313" key="1">
    <source>
        <dbReference type="EMBL" id="AFU60225.1"/>
    </source>
</evidence>
<organism evidence="1 2">
    <name type="scientific">Nitrososphaera gargensis (strain Ga9.2)</name>
    <dbReference type="NCBI Taxonomy" id="1237085"/>
    <lineage>
        <taxon>Archaea</taxon>
        <taxon>Nitrososphaerota</taxon>
        <taxon>Nitrososphaeria</taxon>
        <taxon>Nitrososphaerales</taxon>
        <taxon>Nitrososphaeraceae</taxon>
        <taxon>Nitrososphaera</taxon>
    </lineage>
</organism>
<proteinExistence type="predicted"/>
<dbReference type="STRING" id="1237085.Ngar_c33100"/>
<keyword evidence="2" id="KW-1185">Reference proteome</keyword>
<dbReference type="Proteomes" id="UP000008037">
    <property type="component" value="Chromosome"/>
</dbReference>